<reference evidence="3 4" key="1">
    <citation type="submission" date="2018-01" db="EMBL/GenBank/DDBJ databases">
        <authorList>
            <person name="Gaut B.S."/>
            <person name="Morton B.R."/>
            <person name="Clegg M.T."/>
            <person name="Duvall M.R."/>
        </authorList>
    </citation>
    <scope>NUCLEOTIDE SEQUENCE [LARGE SCALE GENOMIC DNA]</scope>
    <source>
        <strain evidence="3">GP69</strain>
    </source>
</reference>
<sequence>MIGHKYITKIAGVSMTVTVLICFLAMVFSRELVEAAGGVGVTLQYQSDLFAVDEIITVDIQMEEAEWEDMLAHASEKEYYSCDVVINGRKLSHVGIRPKGNTSLSAIAMDPETDRFSLKLEFDHYVEGQSCLGLDKLILNNNYADATNMKEAIVYDMYQYLGADASLYNYARVSVNGEYWGVYLALEAVEDSFLLRNYGAESGALYKPESVEGGPGGGAPAGGFEGGKPPGIEFEGGEPSAFGDGEPFPGAGGMGEVFDVGESSAGPGRMPGDRGDFSGNGGADLNYTDNTLESYSAIWEGEVTDTGKEDHRLVVTALENISQGENLETYLDVDNVLKYMAVHTFSVNLDSLSGNMAHNYYLYEHNGKLNVIPWDYNLAFGGMVMGGSASEMINDAVDTPFQGTDFFNALLEDEKYLSRYHAYLRQLTEAYVCGGKFEETYNRIREQIDTLVDMDPTAFYSWEEYDAAAEMLYQTVMLRAESIQGQLDGSIPSTDMGQRADSSGLVDASGISVEIMGIFDMGGNRGPGREENSNFNRGSGSSGDFGDLQPDFVPAGMGNVTADFGRRNGEGIFRNLAVYGICLMIAVTGLILAKLYRRKR</sequence>
<dbReference type="Proteomes" id="UP000236311">
    <property type="component" value="Unassembled WGS sequence"/>
</dbReference>
<dbReference type="InterPro" id="IPR014867">
    <property type="entry name" value="Spore_coat_CotH_CotH2/3/7"/>
</dbReference>
<accession>A0A2K4ZKC7</accession>
<keyword evidence="2" id="KW-0812">Transmembrane</keyword>
<feature type="compositionally biased region" description="Gly residues" evidence="1">
    <location>
        <begin position="213"/>
        <end position="229"/>
    </location>
</feature>
<keyword evidence="2" id="KW-0472">Membrane</keyword>
<dbReference type="Pfam" id="PF08757">
    <property type="entry name" value="CotH"/>
    <property type="match status" value="1"/>
</dbReference>
<feature type="compositionally biased region" description="Low complexity" evidence="1">
    <location>
        <begin position="230"/>
        <end position="239"/>
    </location>
</feature>
<evidence type="ECO:0000313" key="4">
    <source>
        <dbReference type="Proteomes" id="UP000236311"/>
    </source>
</evidence>
<dbReference type="RefSeq" id="WP_103240876.1">
    <property type="nucleotide sequence ID" value="NZ_JANJZD010000020.1"/>
</dbReference>
<dbReference type="OrthoDB" id="3235126at2"/>
<name>A0A2K4ZKC7_9FIRM</name>
<protein>
    <submittedName>
        <fullName evidence="3">Inner spore coat protein H</fullName>
    </submittedName>
</protein>
<feature type="region of interest" description="Disordered" evidence="1">
    <location>
        <begin position="209"/>
        <end position="282"/>
    </location>
</feature>
<keyword evidence="3" id="KW-0167">Capsid protein</keyword>
<evidence type="ECO:0000313" key="3">
    <source>
        <dbReference type="EMBL" id="SOY30856.1"/>
    </source>
</evidence>
<keyword evidence="3" id="KW-0946">Virion</keyword>
<keyword evidence="2" id="KW-1133">Transmembrane helix</keyword>
<organism evidence="3 4">
    <name type="scientific">Acetatifactor muris</name>
    <dbReference type="NCBI Taxonomy" id="879566"/>
    <lineage>
        <taxon>Bacteria</taxon>
        <taxon>Bacillati</taxon>
        <taxon>Bacillota</taxon>
        <taxon>Clostridia</taxon>
        <taxon>Lachnospirales</taxon>
        <taxon>Lachnospiraceae</taxon>
        <taxon>Acetatifactor</taxon>
    </lineage>
</organism>
<keyword evidence="4" id="KW-1185">Reference proteome</keyword>
<dbReference type="AlphaFoldDB" id="A0A2K4ZKC7"/>
<proteinExistence type="predicted"/>
<dbReference type="EMBL" id="OFSM01000020">
    <property type="protein sequence ID" value="SOY30856.1"/>
    <property type="molecule type" value="Genomic_DNA"/>
</dbReference>
<evidence type="ECO:0000256" key="1">
    <source>
        <dbReference type="SAM" id="MobiDB-lite"/>
    </source>
</evidence>
<evidence type="ECO:0000256" key="2">
    <source>
        <dbReference type="SAM" id="Phobius"/>
    </source>
</evidence>
<dbReference type="PANTHER" id="PTHR40050:SF1">
    <property type="entry name" value="INNER SPORE COAT PROTEIN H"/>
    <property type="match status" value="1"/>
</dbReference>
<feature type="transmembrane region" description="Helical" evidence="2">
    <location>
        <begin position="576"/>
        <end position="596"/>
    </location>
</feature>
<dbReference type="PANTHER" id="PTHR40050">
    <property type="entry name" value="INNER SPORE COAT PROTEIN H"/>
    <property type="match status" value="1"/>
</dbReference>
<gene>
    <name evidence="3" type="primary">cotH</name>
    <name evidence="3" type="ORF">AMURIS_03588</name>
</gene>